<keyword evidence="1" id="KW-0732">Signal</keyword>
<proteinExistence type="predicted"/>
<feature type="signal peptide" evidence="1">
    <location>
        <begin position="1"/>
        <end position="17"/>
    </location>
</feature>
<dbReference type="AlphaFoldDB" id="A0AAN9AZG4"/>
<evidence type="ECO:0000313" key="2">
    <source>
        <dbReference type="EMBL" id="KAK7096082.1"/>
    </source>
</evidence>
<gene>
    <name evidence="2" type="ORF">V1264_005426</name>
</gene>
<organism evidence="2 3">
    <name type="scientific">Littorina saxatilis</name>
    <dbReference type="NCBI Taxonomy" id="31220"/>
    <lineage>
        <taxon>Eukaryota</taxon>
        <taxon>Metazoa</taxon>
        <taxon>Spiralia</taxon>
        <taxon>Lophotrochozoa</taxon>
        <taxon>Mollusca</taxon>
        <taxon>Gastropoda</taxon>
        <taxon>Caenogastropoda</taxon>
        <taxon>Littorinimorpha</taxon>
        <taxon>Littorinoidea</taxon>
        <taxon>Littorinidae</taxon>
        <taxon>Littorina</taxon>
    </lineage>
</organism>
<evidence type="ECO:0008006" key="4">
    <source>
        <dbReference type="Google" id="ProtNLM"/>
    </source>
</evidence>
<accession>A0AAN9AZG4</accession>
<evidence type="ECO:0000313" key="3">
    <source>
        <dbReference type="Proteomes" id="UP001374579"/>
    </source>
</evidence>
<feature type="chain" id="PRO_5042814852" description="Secreted protein" evidence="1">
    <location>
        <begin position="18"/>
        <end position="70"/>
    </location>
</feature>
<comment type="caution">
    <text evidence="2">The sequence shown here is derived from an EMBL/GenBank/DDBJ whole genome shotgun (WGS) entry which is preliminary data.</text>
</comment>
<keyword evidence="3" id="KW-1185">Reference proteome</keyword>
<dbReference type="EMBL" id="JBAMIC010000014">
    <property type="protein sequence ID" value="KAK7096082.1"/>
    <property type="molecule type" value="Genomic_DNA"/>
</dbReference>
<dbReference type="Proteomes" id="UP001374579">
    <property type="component" value="Unassembled WGS sequence"/>
</dbReference>
<sequence length="70" mass="7877">MVVVVVVVVEVVEVVVVVEVVEVPTVEDTKREVHINRSTTRSTDRSIRTWGVNDVTRTREEPGWPNQAPP</sequence>
<evidence type="ECO:0000256" key="1">
    <source>
        <dbReference type="SAM" id="SignalP"/>
    </source>
</evidence>
<name>A0AAN9AZG4_9CAEN</name>
<reference evidence="2 3" key="1">
    <citation type="submission" date="2024-02" db="EMBL/GenBank/DDBJ databases">
        <title>Chromosome-scale genome assembly of the rough periwinkle Littorina saxatilis.</title>
        <authorList>
            <person name="De Jode A."/>
            <person name="Faria R."/>
            <person name="Formenti G."/>
            <person name="Sims Y."/>
            <person name="Smith T.P."/>
            <person name="Tracey A."/>
            <person name="Wood J.M.D."/>
            <person name="Zagrodzka Z.B."/>
            <person name="Johannesson K."/>
            <person name="Butlin R.K."/>
            <person name="Leder E.H."/>
        </authorList>
    </citation>
    <scope>NUCLEOTIDE SEQUENCE [LARGE SCALE GENOMIC DNA]</scope>
    <source>
        <strain evidence="2">Snail1</strain>
        <tissue evidence="2">Muscle</tissue>
    </source>
</reference>
<protein>
    <recommendedName>
        <fullName evidence="4">Secreted protein</fullName>
    </recommendedName>
</protein>